<reference evidence="1" key="1">
    <citation type="submission" date="2006-07" db="EMBL/GenBank/DDBJ databases">
        <authorList>
            <person name="Qin X."/>
            <person name="Weinstock G.M."/>
        </authorList>
    </citation>
    <scope>NUCLEOTIDE SEQUENCE [LARGE SCALE GENOMIC DNA]</scope>
    <source>
        <strain evidence="1">ATCC 10953</strain>
    </source>
</reference>
<proteinExistence type="predicted"/>
<dbReference type="EMBL" id="CM000440">
    <property type="protein sequence ID" value="EDK88805.1"/>
    <property type="molecule type" value="Genomic_DNA"/>
</dbReference>
<dbReference type="HOGENOM" id="CLU_3200198_0_0_0"/>
<evidence type="ECO:0000313" key="1">
    <source>
        <dbReference type="EMBL" id="EDK88805.1"/>
    </source>
</evidence>
<accession>A5TV80</accession>
<dbReference type="RefSeq" id="WP_005897191.1">
    <property type="nucleotide sequence ID" value="NZ_CM000440.1"/>
</dbReference>
<dbReference type="Proteomes" id="UP000001921">
    <property type="component" value="Chromosome"/>
</dbReference>
<sequence length="45" mass="5357">MKKLLILLFRMLFSRKSKVNSSNKDGENVKRVLYNSRTRETDNIL</sequence>
<protein>
    <submittedName>
        <fullName evidence="1">Uncharacterized protein</fullName>
    </submittedName>
</protein>
<gene>
    <name evidence="1" type="ORF">FNP_1009</name>
</gene>
<organism evidence="1">
    <name type="scientific">Fusobacterium polymorphum ATCC 10953</name>
    <dbReference type="NCBI Taxonomy" id="393480"/>
    <lineage>
        <taxon>Bacteria</taxon>
        <taxon>Fusobacteriati</taxon>
        <taxon>Fusobacteriota</taxon>
        <taxon>Fusobacteriia</taxon>
        <taxon>Fusobacteriales</taxon>
        <taxon>Fusobacteriaceae</taxon>
        <taxon>Fusobacterium</taxon>
    </lineage>
</organism>
<name>A5TV80_FUSNP</name>
<reference evidence="1" key="2">
    <citation type="submission" date="2007-05" db="EMBL/GenBank/DDBJ databases">
        <title>Genome sequence of Fusobacterium nucleatum subspecies polymorphum - a genetically tractable Fusobacterium.</title>
        <authorList>
            <person name="Karpathy S.E."/>
            <person name="Xiang Q."/>
            <person name="Gioia J."/>
            <person name="Jiang H."/>
            <person name="Liu Y."/>
            <person name="Petrosino J.F."/>
            <person name="Yerrapragada S."/>
            <person name="Fox G.E."/>
            <person name="Kinder Haake S."/>
            <person name="Weinstock G.M."/>
            <person name="Highlander S.K."/>
        </authorList>
    </citation>
    <scope>NUCLEOTIDE SEQUENCE [LARGE SCALE GENOMIC DNA]</scope>
    <source>
        <strain evidence="1">ATCC 10953</strain>
    </source>
</reference>
<dbReference type="AlphaFoldDB" id="A5TV80"/>